<dbReference type="Pfam" id="PF14111">
    <property type="entry name" value="DUF4283"/>
    <property type="match status" value="1"/>
</dbReference>
<evidence type="ECO:0000259" key="2">
    <source>
        <dbReference type="Pfam" id="PF14111"/>
    </source>
</evidence>
<evidence type="ECO:0000313" key="4">
    <source>
        <dbReference type="Proteomes" id="UP000187406"/>
    </source>
</evidence>
<protein>
    <submittedName>
        <fullName evidence="3">DUF4283 domain-containing protein/zf-CCHC_4 domain-containing protein</fullName>
    </submittedName>
</protein>
<sequence>MFSIHVVGSGVFLVRFENDQAKNWVLDNGTWDIWGHHLTIRPWSKGLSLTLGECKSMPVWVKLKGIPIQFWNKLGLSYIASVLGKPLHMDASTLNRHTLMFARVCIEMNATSTFPESITLELEDGSTTTIGVEYPWRPPACTLCKVFDHSNRTCPKATRREWVPRPVVMAQRKPEDAEGWITVKRKGNCEAVSCPQPIVEEVAPKPDICIPPLAPTKPPKTPEKPPPGTTPKEDGKIDGTPLEHKEVSLPRKLLVGSSSGHKKRKKKGHSGQGGPVLASNEDEYCRLEC</sequence>
<feature type="compositionally biased region" description="Basic residues" evidence="1">
    <location>
        <begin position="260"/>
        <end position="269"/>
    </location>
</feature>
<dbReference type="EMBL" id="BDDD01013604">
    <property type="protein sequence ID" value="GAV93037.1"/>
    <property type="molecule type" value="Genomic_DNA"/>
</dbReference>
<dbReference type="InterPro" id="IPR025558">
    <property type="entry name" value="DUF4283"/>
</dbReference>
<dbReference type="OrthoDB" id="1939300at2759"/>
<evidence type="ECO:0000313" key="3">
    <source>
        <dbReference type="EMBL" id="GAV93037.1"/>
    </source>
</evidence>
<feature type="region of interest" description="Disordered" evidence="1">
    <location>
        <begin position="209"/>
        <end position="282"/>
    </location>
</feature>
<accession>A0A1Q3DKJ6</accession>
<proteinExistence type="predicted"/>
<feature type="compositionally biased region" description="Basic and acidic residues" evidence="1">
    <location>
        <begin position="231"/>
        <end position="249"/>
    </location>
</feature>
<feature type="compositionally biased region" description="Pro residues" evidence="1">
    <location>
        <begin position="212"/>
        <end position="229"/>
    </location>
</feature>
<reference evidence="4" key="1">
    <citation type="submission" date="2016-04" db="EMBL/GenBank/DDBJ databases">
        <title>Cephalotus genome sequencing.</title>
        <authorList>
            <person name="Fukushima K."/>
            <person name="Hasebe M."/>
            <person name="Fang X."/>
        </authorList>
    </citation>
    <scope>NUCLEOTIDE SEQUENCE [LARGE SCALE GENOMIC DNA]</scope>
    <source>
        <strain evidence="4">cv. St1</strain>
    </source>
</reference>
<evidence type="ECO:0000256" key="1">
    <source>
        <dbReference type="SAM" id="MobiDB-lite"/>
    </source>
</evidence>
<dbReference type="InParanoid" id="A0A1Q3DKJ6"/>
<dbReference type="PANTHER" id="PTHR31286">
    <property type="entry name" value="GLYCINE-RICH CELL WALL STRUCTURAL PROTEIN 1.8-LIKE"/>
    <property type="match status" value="1"/>
</dbReference>
<feature type="domain" description="DUF4283" evidence="2">
    <location>
        <begin position="3"/>
        <end position="49"/>
    </location>
</feature>
<gene>
    <name evidence="3" type="ORF">CFOL_v3_36415</name>
</gene>
<comment type="caution">
    <text evidence="3">The sequence shown here is derived from an EMBL/GenBank/DDBJ whole genome shotgun (WGS) entry which is preliminary data.</text>
</comment>
<keyword evidence="4" id="KW-1185">Reference proteome</keyword>
<dbReference type="AlphaFoldDB" id="A0A1Q3DKJ6"/>
<dbReference type="InterPro" id="IPR040256">
    <property type="entry name" value="At4g02000-like"/>
</dbReference>
<dbReference type="PANTHER" id="PTHR31286:SF165">
    <property type="entry name" value="DUF4283 DOMAIN-CONTAINING PROTEIN"/>
    <property type="match status" value="1"/>
</dbReference>
<dbReference type="Proteomes" id="UP000187406">
    <property type="component" value="Unassembled WGS sequence"/>
</dbReference>
<organism evidence="3 4">
    <name type="scientific">Cephalotus follicularis</name>
    <name type="common">Albany pitcher plant</name>
    <dbReference type="NCBI Taxonomy" id="3775"/>
    <lineage>
        <taxon>Eukaryota</taxon>
        <taxon>Viridiplantae</taxon>
        <taxon>Streptophyta</taxon>
        <taxon>Embryophyta</taxon>
        <taxon>Tracheophyta</taxon>
        <taxon>Spermatophyta</taxon>
        <taxon>Magnoliopsida</taxon>
        <taxon>eudicotyledons</taxon>
        <taxon>Gunneridae</taxon>
        <taxon>Pentapetalae</taxon>
        <taxon>rosids</taxon>
        <taxon>fabids</taxon>
        <taxon>Oxalidales</taxon>
        <taxon>Cephalotaceae</taxon>
        <taxon>Cephalotus</taxon>
    </lineage>
</organism>
<name>A0A1Q3DKJ6_CEPFO</name>